<accession>A0A2N8KN12</accession>
<reference evidence="1 2" key="1">
    <citation type="submission" date="2018-01" db="EMBL/GenBank/DDBJ databases">
        <title>The draft genome of an aniline degradation strain ANB-1.</title>
        <authorList>
            <person name="Zhang L."/>
            <person name="Jiang J."/>
        </authorList>
    </citation>
    <scope>NUCLEOTIDE SEQUENCE [LARGE SCALE GENOMIC DNA]</scope>
    <source>
        <strain evidence="1 2">ANB-1</strain>
    </source>
</reference>
<evidence type="ECO:0000313" key="1">
    <source>
        <dbReference type="EMBL" id="PND34839.1"/>
    </source>
</evidence>
<dbReference type="RefSeq" id="WP_102770800.1">
    <property type="nucleotide sequence ID" value="NZ_POQS01000001.1"/>
</dbReference>
<dbReference type="AlphaFoldDB" id="A0A2N8KN12"/>
<gene>
    <name evidence="1" type="ORF">C1I89_00035</name>
</gene>
<evidence type="ECO:0000313" key="2">
    <source>
        <dbReference type="Proteomes" id="UP000235994"/>
    </source>
</evidence>
<name>A0A2N8KN12_9BURK</name>
<organism evidence="1 2">
    <name type="scientific">Achromobacter pulmonis</name>
    <dbReference type="NCBI Taxonomy" id="1389932"/>
    <lineage>
        <taxon>Bacteria</taxon>
        <taxon>Pseudomonadati</taxon>
        <taxon>Pseudomonadota</taxon>
        <taxon>Betaproteobacteria</taxon>
        <taxon>Burkholderiales</taxon>
        <taxon>Alcaligenaceae</taxon>
        <taxon>Achromobacter</taxon>
    </lineage>
</organism>
<keyword evidence="2" id="KW-1185">Reference proteome</keyword>
<sequence length="87" mass="10164">MKTWTDDQLADYETALETIGNVIAIASRDIAEEREKSQPDARLIDELFELQKQLNCERRNLRIEDKTAVRKAIEIYGRIVRSGELNW</sequence>
<proteinExistence type="predicted"/>
<protein>
    <submittedName>
        <fullName evidence="1">Uncharacterized protein</fullName>
    </submittedName>
</protein>
<dbReference type="Proteomes" id="UP000235994">
    <property type="component" value="Unassembled WGS sequence"/>
</dbReference>
<comment type="caution">
    <text evidence="1">The sequence shown here is derived from an EMBL/GenBank/DDBJ whole genome shotgun (WGS) entry which is preliminary data.</text>
</comment>
<dbReference type="EMBL" id="POQS01000001">
    <property type="protein sequence ID" value="PND34839.1"/>
    <property type="molecule type" value="Genomic_DNA"/>
</dbReference>